<name>A0A915EGS2_9BILA</name>
<accession>A0A915EGS2</accession>
<dbReference type="Proteomes" id="UP000887574">
    <property type="component" value="Unplaced"/>
</dbReference>
<sequence length="127" mass="14861">MDVVEQLLEPLLNFHRKQGVRSVIVRLEVPVQQSVLTKYFAACGFTTGLPAYLKKKNEEIKKESWYSTVWNSFNYFKRNEKNPQDSEDLDDLQNILHVILNGPHPDNEQFPNFDNFNEIQCAKPPKH</sequence>
<evidence type="ECO:0000313" key="1">
    <source>
        <dbReference type="Proteomes" id="UP000887574"/>
    </source>
</evidence>
<keyword evidence="1" id="KW-1185">Reference proteome</keyword>
<organism evidence="1 2">
    <name type="scientific">Ditylenchus dipsaci</name>
    <dbReference type="NCBI Taxonomy" id="166011"/>
    <lineage>
        <taxon>Eukaryota</taxon>
        <taxon>Metazoa</taxon>
        <taxon>Ecdysozoa</taxon>
        <taxon>Nematoda</taxon>
        <taxon>Chromadorea</taxon>
        <taxon>Rhabditida</taxon>
        <taxon>Tylenchina</taxon>
        <taxon>Tylenchomorpha</taxon>
        <taxon>Sphaerularioidea</taxon>
        <taxon>Anguinidae</taxon>
        <taxon>Anguininae</taxon>
        <taxon>Ditylenchus</taxon>
    </lineage>
</organism>
<evidence type="ECO:0000313" key="2">
    <source>
        <dbReference type="WBParaSite" id="jg5177"/>
    </source>
</evidence>
<dbReference type="WBParaSite" id="jg5177">
    <property type="protein sequence ID" value="jg5177"/>
    <property type="gene ID" value="jg5177"/>
</dbReference>
<protein>
    <submittedName>
        <fullName evidence="2">Uncharacterized protein</fullName>
    </submittedName>
</protein>
<proteinExistence type="predicted"/>
<dbReference type="AlphaFoldDB" id="A0A915EGS2"/>
<reference evidence="2" key="1">
    <citation type="submission" date="2022-11" db="UniProtKB">
        <authorList>
            <consortium name="WormBaseParasite"/>
        </authorList>
    </citation>
    <scope>IDENTIFICATION</scope>
</reference>